<dbReference type="PANTHER" id="PTHR45586:SF1">
    <property type="entry name" value="LIPOPOLYSACCHARIDE ASSEMBLY PROTEIN B"/>
    <property type="match status" value="1"/>
</dbReference>
<dbReference type="SMART" id="SM00028">
    <property type="entry name" value="TPR"/>
    <property type="match status" value="4"/>
</dbReference>
<dbReference type="AlphaFoldDB" id="F9U780"/>
<dbReference type="NCBIfam" id="TIGR02521">
    <property type="entry name" value="type_IV_pilW"/>
    <property type="match status" value="1"/>
</dbReference>
<evidence type="ECO:0000313" key="5">
    <source>
        <dbReference type="Proteomes" id="UP000005459"/>
    </source>
</evidence>
<protein>
    <submittedName>
        <fullName evidence="4">Type IV pilus biogenesis/stability protein PilW</fullName>
    </submittedName>
</protein>
<dbReference type="Proteomes" id="UP000005459">
    <property type="component" value="Unassembled WGS sequence"/>
</dbReference>
<dbReference type="RefSeq" id="WP_007191659.1">
    <property type="nucleotide sequence ID" value="NZ_AFWV01000002.1"/>
</dbReference>
<dbReference type="EMBL" id="AFWV01000002">
    <property type="protein sequence ID" value="EGV20106.1"/>
    <property type="molecule type" value="Genomic_DNA"/>
</dbReference>
<feature type="repeat" description="TPR" evidence="3">
    <location>
        <begin position="48"/>
        <end position="81"/>
    </location>
</feature>
<proteinExistence type="predicted"/>
<dbReference type="Gene3D" id="1.25.40.10">
    <property type="entry name" value="Tetratricopeptide repeat domain"/>
    <property type="match status" value="1"/>
</dbReference>
<evidence type="ECO:0000256" key="3">
    <source>
        <dbReference type="PROSITE-ProRule" id="PRU00339"/>
    </source>
</evidence>
<keyword evidence="5" id="KW-1185">Reference proteome</keyword>
<keyword evidence="1" id="KW-0677">Repeat</keyword>
<dbReference type="STRING" id="768671.ThimaDRAFT_0782"/>
<gene>
    <name evidence="4" type="ORF">ThimaDRAFT_0782</name>
</gene>
<dbReference type="InterPro" id="IPR011990">
    <property type="entry name" value="TPR-like_helical_dom_sf"/>
</dbReference>
<dbReference type="InterPro" id="IPR013360">
    <property type="entry name" value="Pilus_4_PilW"/>
</dbReference>
<dbReference type="SUPFAM" id="SSF48452">
    <property type="entry name" value="TPR-like"/>
    <property type="match status" value="1"/>
</dbReference>
<organism evidence="4 5">
    <name type="scientific">Thiocapsa marina 5811</name>
    <dbReference type="NCBI Taxonomy" id="768671"/>
    <lineage>
        <taxon>Bacteria</taxon>
        <taxon>Pseudomonadati</taxon>
        <taxon>Pseudomonadota</taxon>
        <taxon>Gammaproteobacteria</taxon>
        <taxon>Chromatiales</taxon>
        <taxon>Chromatiaceae</taxon>
        <taxon>Thiocapsa</taxon>
    </lineage>
</organism>
<reference evidence="4 5" key="1">
    <citation type="submission" date="2011-06" db="EMBL/GenBank/DDBJ databases">
        <title>The draft genome of Thiocapsa marina 5811.</title>
        <authorList>
            <consortium name="US DOE Joint Genome Institute (JGI-PGF)"/>
            <person name="Lucas S."/>
            <person name="Han J."/>
            <person name="Cheng J.-F."/>
            <person name="Goodwin L."/>
            <person name="Pitluck S."/>
            <person name="Peters L."/>
            <person name="Land M.L."/>
            <person name="Hauser L."/>
            <person name="Vogl K."/>
            <person name="Liu Z."/>
            <person name="Imhoff J."/>
            <person name="Thiel V."/>
            <person name="Frigaard N.-U."/>
            <person name="Bryant D."/>
            <person name="Woyke T.J."/>
        </authorList>
    </citation>
    <scope>NUCLEOTIDE SEQUENCE [LARGE SCALE GENOMIC DNA]</scope>
    <source>
        <strain evidence="4 5">5811</strain>
    </source>
</reference>
<evidence type="ECO:0000256" key="2">
    <source>
        <dbReference type="ARBA" id="ARBA00022803"/>
    </source>
</evidence>
<evidence type="ECO:0000313" key="4">
    <source>
        <dbReference type="EMBL" id="EGV20106.1"/>
    </source>
</evidence>
<dbReference type="InterPro" id="IPR013105">
    <property type="entry name" value="TPR_2"/>
</dbReference>
<dbReference type="InterPro" id="IPR019734">
    <property type="entry name" value="TPR_rpt"/>
</dbReference>
<keyword evidence="2 3" id="KW-0802">TPR repeat</keyword>
<name>F9U780_9GAMM</name>
<dbReference type="PANTHER" id="PTHR45586">
    <property type="entry name" value="TPR REPEAT-CONTAINING PROTEIN PA4667"/>
    <property type="match status" value="1"/>
</dbReference>
<dbReference type="InterPro" id="IPR051012">
    <property type="entry name" value="CellSynth/LPSAsmb/PSIAsmb"/>
</dbReference>
<dbReference type="PROSITE" id="PS50005">
    <property type="entry name" value="TPR"/>
    <property type="match status" value="2"/>
</dbReference>
<dbReference type="Pfam" id="PF07719">
    <property type="entry name" value="TPR_2"/>
    <property type="match status" value="1"/>
</dbReference>
<accession>F9U780</accession>
<dbReference type="Pfam" id="PF14559">
    <property type="entry name" value="TPR_19"/>
    <property type="match status" value="1"/>
</dbReference>
<evidence type="ECO:0000256" key="1">
    <source>
        <dbReference type="ARBA" id="ARBA00022737"/>
    </source>
</evidence>
<feature type="repeat" description="TPR" evidence="3">
    <location>
        <begin position="82"/>
        <end position="115"/>
    </location>
</feature>
<sequence>MTSPLCVRLVTHAVLMPSALCFGLVGCASKTAQPGTDPLGLDPQDSPAELYVEMAEEYYSRGQTEVAFRRAQQAIEADKNYPKAHVWLAFMYEEMGKPALAATHYERAVRLAPNNSDVLYAFGAYQCREKRYAEADVYFKKALDNPLYATPWVAMTNAGTCAGSAGDAAKAEGYYRAAIAANPGFGPALVKLAELELKRGNMQGAKVYLDRYFEPTTVRTPATAREALAAAVTTERALGNRARAAEYEKALRASFPDSPETREL</sequence>
<dbReference type="eggNOG" id="COG3063">
    <property type="taxonomic scope" value="Bacteria"/>
</dbReference>